<evidence type="ECO:0000313" key="3">
    <source>
        <dbReference type="Proteomes" id="UP000614200"/>
    </source>
</evidence>
<dbReference type="SUPFAM" id="SSF48600">
    <property type="entry name" value="Chorismate mutase II"/>
    <property type="match status" value="1"/>
</dbReference>
<gene>
    <name evidence="2" type="ORF">ISU02_14660</name>
</gene>
<comment type="caution">
    <text evidence="2">The sequence shown here is derived from an EMBL/GenBank/DDBJ whole genome shotgun (WGS) entry which is preliminary data.</text>
</comment>
<dbReference type="Pfam" id="PF01817">
    <property type="entry name" value="CM_2"/>
    <property type="match status" value="1"/>
</dbReference>
<evidence type="ECO:0000259" key="1">
    <source>
        <dbReference type="PROSITE" id="PS51168"/>
    </source>
</evidence>
<name>A0ABR9ZV78_9FIRM</name>
<dbReference type="EMBL" id="JADKNH010000008">
    <property type="protein sequence ID" value="MBF4694360.1"/>
    <property type="molecule type" value="Genomic_DNA"/>
</dbReference>
<evidence type="ECO:0000313" key="2">
    <source>
        <dbReference type="EMBL" id="MBF4694360.1"/>
    </source>
</evidence>
<organism evidence="2 3">
    <name type="scientific">Fusibacter ferrireducens</name>
    <dbReference type="NCBI Taxonomy" id="2785058"/>
    <lineage>
        <taxon>Bacteria</taxon>
        <taxon>Bacillati</taxon>
        <taxon>Bacillota</taxon>
        <taxon>Clostridia</taxon>
        <taxon>Eubacteriales</taxon>
        <taxon>Eubacteriales Family XII. Incertae Sedis</taxon>
        <taxon>Fusibacter</taxon>
    </lineage>
</organism>
<sequence>MLFEIELEALRDQLDRIDEQICVLLEQRFEITDEVGRLKKSYDQPIDQLSREAQIKQNLTDKLEGYKHLNEILNLYELLFDMSKKSQKNV</sequence>
<dbReference type="InterPro" id="IPR036263">
    <property type="entry name" value="Chorismate_II_sf"/>
</dbReference>
<feature type="domain" description="Chorismate mutase" evidence="1">
    <location>
        <begin position="1"/>
        <end position="90"/>
    </location>
</feature>
<protein>
    <submittedName>
        <fullName evidence="2">Chorismate mutase</fullName>
    </submittedName>
</protein>
<dbReference type="Gene3D" id="1.20.59.10">
    <property type="entry name" value="Chorismate mutase"/>
    <property type="match status" value="1"/>
</dbReference>
<dbReference type="Proteomes" id="UP000614200">
    <property type="component" value="Unassembled WGS sequence"/>
</dbReference>
<dbReference type="SMART" id="SM00830">
    <property type="entry name" value="CM_2"/>
    <property type="match status" value="1"/>
</dbReference>
<dbReference type="PROSITE" id="PS51168">
    <property type="entry name" value="CHORISMATE_MUT_2"/>
    <property type="match status" value="1"/>
</dbReference>
<dbReference type="InterPro" id="IPR036979">
    <property type="entry name" value="CM_dom_sf"/>
</dbReference>
<dbReference type="RefSeq" id="WP_194702590.1">
    <property type="nucleotide sequence ID" value="NZ_JADKNH010000008.1"/>
</dbReference>
<dbReference type="InterPro" id="IPR002701">
    <property type="entry name" value="CM_II_prokaryot"/>
</dbReference>
<reference evidence="2 3" key="1">
    <citation type="submission" date="2020-11" db="EMBL/GenBank/DDBJ databases">
        <title>Fusibacter basophilias sp. nov.</title>
        <authorList>
            <person name="Qiu D."/>
        </authorList>
    </citation>
    <scope>NUCLEOTIDE SEQUENCE [LARGE SCALE GENOMIC DNA]</scope>
    <source>
        <strain evidence="2 3">Q10-2</strain>
    </source>
</reference>
<keyword evidence="3" id="KW-1185">Reference proteome</keyword>
<proteinExistence type="predicted"/>
<accession>A0ABR9ZV78</accession>